<evidence type="ECO:0000313" key="4">
    <source>
        <dbReference type="Proteomes" id="UP001221686"/>
    </source>
</evidence>
<dbReference type="SUPFAM" id="SSF48264">
    <property type="entry name" value="Cytochrome P450"/>
    <property type="match status" value="1"/>
</dbReference>
<dbReference type="Gene3D" id="1.10.630.10">
    <property type="entry name" value="Cytochrome P450"/>
    <property type="match status" value="1"/>
</dbReference>
<comment type="caution">
    <text evidence="3">The sequence shown here is derived from an EMBL/GenBank/DDBJ whole genome shotgun (WGS) entry which is preliminary data.</text>
</comment>
<dbReference type="CDD" id="cd00302">
    <property type="entry name" value="cytochrome_P450"/>
    <property type="match status" value="1"/>
</dbReference>
<name>A0ABT5DPN6_9BACT</name>
<keyword evidence="2" id="KW-0349">Heme</keyword>
<keyword evidence="4" id="KW-1185">Reference proteome</keyword>
<reference evidence="3 4" key="1">
    <citation type="submission" date="2022-11" db="EMBL/GenBank/DDBJ databases">
        <title>Minimal conservation of predation-associated metabolite biosynthetic gene clusters underscores biosynthetic potential of Myxococcota including descriptions for ten novel species: Archangium lansinium sp. nov., Myxococcus landrumus sp. nov., Nannocystis bai.</title>
        <authorList>
            <person name="Ahearne A."/>
            <person name="Stevens C."/>
            <person name="Dowd S."/>
        </authorList>
    </citation>
    <scope>NUCLEOTIDE SEQUENCE [LARGE SCALE GENOMIC DNA]</scope>
    <source>
        <strain evidence="3 4">BB15-2</strain>
    </source>
</reference>
<evidence type="ECO:0000313" key="3">
    <source>
        <dbReference type="EMBL" id="MDC0715619.1"/>
    </source>
</evidence>
<organism evidence="3 4">
    <name type="scientific">Nannocystis bainbridge</name>
    <dbReference type="NCBI Taxonomy" id="2995303"/>
    <lineage>
        <taxon>Bacteria</taxon>
        <taxon>Pseudomonadati</taxon>
        <taxon>Myxococcota</taxon>
        <taxon>Polyangia</taxon>
        <taxon>Nannocystales</taxon>
        <taxon>Nannocystaceae</taxon>
        <taxon>Nannocystis</taxon>
    </lineage>
</organism>
<evidence type="ECO:0000256" key="2">
    <source>
        <dbReference type="RuleBase" id="RU000461"/>
    </source>
</evidence>
<keyword evidence="2" id="KW-0503">Monooxygenase</keyword>
<keyword evidence="2" id="KW-0479">Metal-binding</keyword>
<comment type="similarity">
    <text evidence="1 2">Belongs to the cytochrome P450 family.</text>
</comment>
<dbReference type="InterPro" id="IPR001128">
    <property type="entry name" value="Cyt_P450"/>
</dbReference>
<dbReference type="Pfam" id="PF00067">
    <property type="entry name" value="p450"/>
    <property type="match status" value="1"/>
</dbReference>
<protein>
    <submittedName>
        <fullName evidence="3">Cytochrome P450</fullName>
    </submittedName>
</protein>
<dbReference type="PANTHER" id="PTHR46696">
    <property type="entry name" value="P450, PUTATIVE (EUROFUNG)-RELATED"/>
    <property type="match status" value="1"/>
</dbReference>
<dbReference type="InterPro" id="IPR036396">
    <property type="entry name" value="Cyt_P450_sf"/>
</dbReference>
<evidence type="ECO:0000256" key="1">
    <source>
        <dbReference type="ARBA" id="ARBA00010617"/>
    </source>
</evidence>
<accession>A0ABT5DPN6</accession>
<dbReference type="PROSITE" id="PS00086">
    <property type="entry name" value="CYTOCHROME_P450"/>
    <property type="match status" value="1"/>
</dbReference>
<sequence length="389" mass="43186">MDSAAKCPFNSTRNDSKSAAVVTRRMKIESGAEHIRAFERAREVLLDRDLLQGGAGAEFVDTSDPDKAPVFFLDGAPHRDKRTSIARFFTPKAITSRYHAIIERETARLLGQLRRDGRAQLDVISFELTVAVAANIVGLTDSDMPKMARRLSMMLSAGWHHRINLLGRVAAGLRKGRAMLGFYVHDITPALRSRRKAPKDDLLSELLARGATQRAILTECMTYAAAGMVTTREFIVMCAWHLFDRPELRADFLAGDEARQFAILNEILRLEPIASLLYRRDGDAAGADRHKYALDLRAIHEDEAAVGPCPRTLDPDRAQRMKTNGAYLSFGAGAHHCPGKQVALHETRMFLDALLRVPGVRLARAPDVGWSEMLLSYELRDAVVTCDPA</sequence>
<keyword evidence="2" id="KW-0560">Oxidoreductase</keyword>
<dbReference type="InterPro" id="IPR017972">
    <property type="entry name" value="Cyt_P450_CS"/>
</dbReference>
<dbReference type="PANTHER" id="PTHR46696:SF1">
    <property type="entry name" value="CYTOCHROME P450 YJIB-RELATED"/>
    <property type="match status" value="1"/>
</dbReference>
<proteinExistence type="inferred from homology"/>
<dbReference type="EMBL" id="JAQNDL010000001">
    <property type="protein sequence ID" value="MDC0715619.1"/>
    <property type="molecule type" value="Genomic_DNA"/>
</dbReference>
<dbReference type="Proteomes" id="UP001221686">
    <property type="component" value="Unassembled WGS sequence"/>
</dbReference>
<keyword evidence="2" id="KW-0408">Iron</keyword>
<gene>
    <name evidence="3" type="ORF">POL25_01875</name>
</gene>